<dbReference type="InterPro" id="IPR036412">
    <property type="entry name" value="HAD-like_sf"/>
</dbReference>
<name>A0A1M6LDX3_9FIRM</name>
<protein>
    <submittedName>
        <fullName evidence="1">2-haloacid dehalogenase</fullName>
    </submittedName>
</protein>
<sequence>MITTILFDLDETLFDFHKAEAIALSKTLTQLGVEASQENIALYSAINKKHWEMLEEGRITRAQVLLGRFDELFATLGADCQSTQAQKIYEHQLGIGHYFIPGAPELLQGLTDQYALYIVSNGTASVQEGRIKSSGIAPLFREIFISQKIGYNKPRKEFFDYCFARIPDFSKEKTIIIGDSLTSDMRGGNNAGIRTCWFNPREDERIDGIHIDYEVQKLEQIPALLKEI</sequence>
<dbReference type="InterPro" id="IPR023198">
    <property type="entry name" value="PGP-like_dom2"/>
</dbReference>
<dbReference type="OrthoDB" id="9802350at2"/>
<dbReference type="InterPro" id="IPR006439">
    <property type="entry name" value="HAD-SF_hydro_IA"/>
</dbReference>
<proteinExistence type="predicted"/>
<dbReference type="Pfam" id="PF13419">
    <property type="entry name" value="HAD_2"/>
    <property type="match status" value="1"/>
</dbReference>
<evidence type="ECO:0000313" key="1">
    <source>
        <dbReference type="EMBL" id="SHJ69441.1"/>
    </source>
</evidence>
<keyword evidence="2" id="KW-1185">Reference proteome</keyword>
<dbReference type="AlphaFoldDB" id="A0A1M6LDX3"/>
<dbReference type="Gene3D" id="3.40.50.1000">
    <property type="entry name" value="HAD superfamily/HAD-like"/>
    <property type="match status" value="1"/>
</dbReference>
<dbReference type="Proteomes" id="UP000184301">
    <property type="component" value="Unassembled WGS sequence"/>
</dbReference>
<dbReference type="InterPro" id="IPR052550">
    <property type="entry name" value="Pyrimidine_5'-ntase_YjjG"/>
</dbReference>
<dbReference type="STRING" id="1121950.SAMN02745243_01164"/>
<dbReference type="NCBIfam" id="TIGR02254">
    <property type="entry name" value="YjjG_YfnB"/>
    <property type="match status" value="1"/>
</dbReference>
<dbReference type="InterPro" id="IPR011951">
    <property type="entry name" value="HAD-SF_hydro_IA_YjjG/PynA"/>
</dbReference>
<dbReference type="RefSeq" id="WP_073106747.1">
    <property type="nucleotide sequence ID" value="NZ_FQZY01000014.1"/>
</dbReference>
<dbReference type="SFLD" id="SFLDG01129">
    <property type="entry name" value="C1.5:_HAD__Beta-PGM__Phosphata"/>
    <property type="match status" value="1"/>
</dbReference>
<dbReference type="PANTHER" id="PTHR47478:SF1">
    <property type="entry name" value="PYRIMIDINE 5'-NUCLEOTIDASE YJJG"/>
    <property type="match status" value="1"/>
</dbReference>
<reference evidence="1 2" key="1">
    <citation type="submission" date="2016-11" db="EMBL/GenBank/DDBJ databases">
        <authorList>
            <person name="Jaros S."/>
            <person name="Januszkiewicz K."/>
            <person name="Wedrychowicz H."/>
        </authorList>
    </citation>
    <scope>NUCLEOTIDE SEQUENCE [LARGE SCALE GENOMIC DNA]</scope>
    <source>
        <strain evidence="1 2">DSM 15480</strain>
    </source>
</reference>
<dbReference type="EMBL" id="FQZY01000014">
    <property type="protein sequence ID" value="SHJ69441.1"/>
    <property type="molecule type" value="Genomic_DNA"/>
</dbReference>
<dbReference type="NCBIfam" id="TIGR01549">
    <property type="entry name" value="HAD-SF-IA-v1"/>
    <property type="match status" value="1"/>
</dbReference>
<organism evidence="1 2">
    <name type="scientific">Hespellia stercorisuis DSM 15480</name>
    <dbReference type="NCBI Taxonomy" id="1121950"/>
    <lineage>
        <taxon>Bacteria</taxon>
        <taxon>Bacillati</taxon>
        <taxon>Bacillota</taxon>
        <taxon>Clostridia</taxon>
        <taxon>Lachnospirales</taxon>
        <taxon>Lachnospiraceae</taxon>
        <taxon>Hespellia</taxon>
    </lineage>
</organism>
<dbReference type="GO" id="GO:0008253">
    <property type="term" value="F:5'-nucleotidase activity"/>
    <property type="evidence" value="ECO:0007669"/>
    <property type="project" value="InterPro"/>
</dbReference>
<accession>A0A1M6LDX3</accession>
<evidence type="ECO:0000313" key="2">
    <source>
        <dbReference type="Proteomes" id="UP000184301"/>
    </source>
</evidence>
<dbReference type="Gene3D" id="1.10.150.240">
    <property type="entry name" value="Putative phosphatase, domain 2"/>
    <property type="match status" value="1"/>
</dbReference>
<dbReference type="SFLD" id="SFLDS00003">
    <property type="entry name" value="Haloacid_Dehalogenase"/>
    <property type="match status" value="1"/>
</dbReference>
<dbReference type="PANTHER" id="PTHR47478">
    <property type="match status" value="1"/>
</dbReference>
<dbReference type="SUPFAM" id="SSF56784">
    <property type="entry name" value="HAD-like"/>
    <property type="match status" value="1"/>
</dbReference>
<dbReference type="InterPro" id="IPR041492">
    <property type="entry name" value="HAD_2"/>
</dbReference>
<gene>
    <name evidence="1" type="ORF">SAMN02745243_01164</name>
</gene>
<dbReference type="InterPro" id="IPR023214">
    <property type="entry name" value="HAD_sf"/>
</dbReference>